<sequence>MQSSLFFSLVNQLTLRAAVQGTEASGNSSQDKMASLPAVVVPVVVAMSEMQYAV</sequence>
<proteinExistence type="predicted"/>
<gene>
    <name evidence="1" type="ORF">PtA15_15A23</name>
</gene>
<evidence type="ECO:0000313" key="2">
    <source>
        <dbReference type="Proteomes" id="UP001164743"/>
    </source>
</evidence>
<dbReference type="RefSeq" id="XP_053027189.1">
    <property type="nucleotide sequence ID" value="XM_053163426.1"/>
</dbReference>
<organism evidence="1 2">
    <name type="scientific">Puccinia triticina</name>
    <dbReference type="NCBI Taxonomy" id="208348"/>
    <lineage>
        <taxon>Eukaryota</taxon>
        <taxon>Fungi</taxon>
        <taxon>Dikarya</taxon>
        <taxon>Basidiomycota</taxon>
        <taxon>Pucciniomycotina</taxon>
        <taxon>Pucciniomycetes</taxon>
        <taxon>Pucciniales</taxon>
        <taxon>Pucciniaceae</taxon>
        <taxon>Puccinia</taxon>
    </lineage>
</organism>
<evidence type="ECO:0000313" key="1">
    <source>
        <dbReference type="EMBL" id="WAQ91634.1"/>
    </source>
</evidence>
<accession>A0ABY7D210</accession>
<reference evidence="1" key="1">
    <citation type="submission" date="2022-10" db="EMBL/GenBank/DDBJ databases">
        <title>Puccinia triticina Genome sequencing and assembly.</title>
        <authorList>
            <person name="Li C."/>
        </authorList>
    </citation>
    <scope>NUCLEOTIDE SEQUENCE</scope>
    <source>
        <strain evidence="1">Pt15</strain>
    </source>
</reference>
<dbReference type="GeneID" id="77804310"/>
<dbReference type="EMBL" id="CP110435">
    <property type="protein sequence ID" value="WAQ91634.1"/>
    <property type="molecule type" value="Genomic_DNA"/>
</dbReference>
<dbReference type="Proteomes" id="UP001164743">
    <property type="component" value="Chromosome 15A"/>
</dbReference>
<name>A0ABY7D210_9BASI</name>
<protein>
    <submittedName>
        <fullName evidence="1">Uncharacterized protein</fullName>
    </submittedName>
</protein>
<keyword evidence="2" id="KW-1185">Reference proteome</keyword>